<evidence type="ECO:0000256" key="8">
    <source>
        <dbReference type="PIRSR" id="PIRSR602401-1"/>
    </source>
</evidence>
<evidence type="ECO:0000313" key="11">
    <source>
        <dbReference type="Proteomes" id="UP000053257"/>
    </source>
</evidence>
<evidence type="ECO:0000256" key="4">
    <source>
        <dbReference type="ARBA" id="ARBA00022723"/>
    </source>
</evidence>
<keyword evidence="3 8" id="KW-0349">Heme</keyword>
<dbReference type="PRINTS" id="PR00385">
    <property type="entry name" value="P450"/>
</dbReference>
<dbReference type="GO" id="GO:0016705">
    <property type="term" value="F:oxidoreductase activity, acting on paired donors, with incorporation or reduction of molecular oxygen"/>
    <property type="evidence" value="ECO:0007669"/>
    <property type="project" value="InterPro"/>
</dbReference>
<evidence type="ECO:0000256" key="7">
    <source>
        <dbReference type="ARBA" id="ARBA00023033"/>
    </source>
</evidence>
<proteinExistence type="inferred from homology"/>
<protein>
    <recommendedName>
        <fullName evidence="12">Cytochrome P450</fullName>
    </recommendedName>
</protein>
<dbReference type="InterPro" id="IPR017972">
    <property type="entry name" value="Cyt_P450_CS"/>
</dbReference>
<evidence type="ECO:0000256" key="3">
    <source>
        <dbReference type="ARBA" id="ARBA00022617"/>
    </source>
</evidence>
<dbReference type="PRINTS" id="PR00463">
    <property type="entry name" value="EP450I"/>
</dbReference>
<comment type="cofactor">
    <cofactor evidence="1 8">
        <name>heme</name>
        <dbReference type="ChEBI" id="CHEBI:30413"/>
    </cofactor>
</comment>
<evidence type="ECO:0000256" key="2">
    <source>
        <dbReference type="ARBA" id="ARBA00010617"/>
    </source>
</evidence>
<evidence type="ECO:0000256" key="1">
    <source>
        <dbReference type="ARBA" id="ARBA00001971"/>
    </source>
</evidence>
<dbReference type="STRING" id="745531.A0A0C3S7Q3"/>
<keyword evidence="4 8" id="KW-0479">Metal-binding</keyword>
<organism evidence="10 11">
    <name type="scientific">Phlebiopsis gigantea (strain 11061_1 CR5-6)</name>
    <name type="common">White-rot fungus</name>
    <name type="synonym">Peniophora gigantea</name>
    <dbReference type="NCBI Taxonomy" id="745531"/>
    <lineage>
        <taxon>Eukaryota</taxon>
        <taxon>Fungi</taxon>
        <taxon>Dikarya</taxon>
        <taxon>Basidiomycota</taxon>
        <taxon>Agaricomycotina</taxon>
        <taxon>Agaricomycetes</taxon>
        <taxon>Polyporales</taxon>
        <taxon>Phanerochaetaceae</taxon>
        <taxon>Phlebiopsis</taxon>
    </lineage>
</organism>
<dbReference type="OrthoDB" id="1470350at2759"/>
<dbReference type="PANTHER" id="PTHR24292:SF54">
    <property type="entry name" value="CYP9F3-RELATED"/>
    <property type="match status" value="1"/>
</dbReference>
<reference evidence="10 11" key="1">
    <citation type="journal article" date="2014" name="PLoS Genet.">
        <title>Analysis of the Phlebiopsis gigantea genome, transcriptome and secretome provides insight into its pioneer colonization strategies of wood.</title>
        <authorList>
            <person name="Hori C."/>
            <person name="Ishida T."/>
            <person name="Igarashi K."/>
            <person name="Samejima M."/>
            <person name="Suzuki H."/>
            <person name="Master E."/>
            <person name="Ferreira P."/>
            <person name="Ruiz-Duenas F.J."/>
            <person name="Held B."/>
            <person name="Canessa P."/>
            <person name="Larrondo L.F."/>
            <person name="Schmoll M."/>
            <person name="Druzhinina I.S."/>
            <person name="Kubicek C.P."/>
            <person name="Gaskell J.A."/>
            <person name="Kersten P."/>
            <person name="St John F."/>
            <person name="Glasner J."/>
            <person name="Sabat G."/>
            <person name="Splinter BonDurant S."/>
            <person name="Syed K."/>
            <person name="Yadav J."/>
            <person name="Mgbeahuruike A.C."/>
            <person name="Kovalchuk A."/>
            <person name="Asiegbu F.O."/>
            <person name="Lackner G."/>
            <person name="Hoffmeister D."/>
            <person name="Rencoret J."/>
            <person name="Gutierrez A."/>
            <person name="Sun H."/>
            <person name="Lindquist E."/>
            <person name="Barry K."/>
            <person name="Riley R."/>
            <person name="Grigoriev I.V."/>
            <person name="Henrissat B."/>
            <person name="Kues U."/>
            <person name="Berka R.M."/>
            <person name="Martinez A.T."/>
            <person name="Covert S.F."/>
            <person name="Blanchette R.A."/>
            <person name="Cullen D."/>
        </authorList>
    </citation>
    <scope>NUCLEOTIDE SEQUENCE [LARGE SCALE GENOMIC DNA]</scope>
    <source>
        <strain evidence="10 11">11061_1 CR5-6</strain>
    </source>
</reference>
<dbReference type="InterPro" id="IPR036396">
    <property type="entry name" value="Cyt_P450_sf"/>
</dbReference>
<dbReference type="Proteomes" id="UP000053257">
    <property type="component" value="Unassembled WGS sequence"/>
</dbReference>
<evidence type="ECO:0000256" key="9">
    <source>
        <dbReference type="RuleBase" id="RU000461"/>
    </source>
</evidence>
<dbReference type="GO" id="GO:0020037">
    <property type="term" value="F:heme binding"/>
    <property type="evidence" value="ECO:0007669"/>
    <property type="project" value="InterPro"/>
</dbReference>
<dbReference type="Gene3D" id="1.10.630.10">
    <property type="entry name" value="Cytochrome P450"/>
    <property type="match status" value="1"/>
</dbReference>
<dbReference type="InterPro" id="IPR050476">
    <property type="entry name" value="Insect_CytP450_Detox"/>
</dbReference>
<keyword evidence="7 9" id="KW-0503">Monooxygenase</keyword>
<dbReference type="InterPro" id="IPR002401">
    <property type="entry name" value="Cyt_P450_E_grp-I"/>
</dbReference>
<evidence type="ECO:0008006" key="12">
    <source>
        <dbReference type="Google" id="ProtNLM"/>
    </source>
</evidence>
<sequence length="530" mass="60437">MVPFRDGAIALAVVFLISRIWRFYQHRRRTGYIPGMRFIFSPMNIFGAALPTCSINPGLSWQWRWRKSIYREAGSETISALGYLFGMPALVTRSPEVFRQAVAMKGQFDKPPDGSEFVRQWGPNLFSETGNDWKKHRRIAAPAFGTKTYSLVFTETSRVYDEMLHAEGWTDQDIVDVPVTHNLTTKVGLIAISRCGFGSEIPWTYENFGSSKPSSVIPSENSMTLAEALMIVSVNSILRLVIPRWAYYLPIRFLKRLDYAHHYVSKFMNQLIMSRRSELANGMTSEYTDGHTDVFRLILEASENEGKYALSDEELRGNTFLMLFAGHETTASTMDATLAMLALHPDIQQDVYEQVSEVTERQQLTFDSLQDLWKVQACFLEASRMFPAAFMMVREALDDTVLTHVGPQNLPAETVVVEKGTLVVVDAIGLHYNPRIFPEPEAYKPERWYGIHDNDMTMFSTGSRACIGRRFALTEGTTFLARLLKDWKVEPMLLPNESSEQWRERVVHGVVRISFGIGDVPIRLRRRVPL</sequence>
<keyword evidence="6 8" id="KW-0408">Iron</keyword>
<evidence type="ECO:0000256" key="5">
    <source>
        <dbReference type="ARBA" id="ARBA00023002"/>
    </source>
</evidence>
<evidence type="ECO:0000256" key="6">
    <source>
        <dbReference type="ARBA" id="ARBA00023004"/>
    </source>
</evidence>
<gene>
    <name evidence="10" type="ORF">PHLGIDRAFT_35739</name>
</gene>
<dbReference type="SUPFAM" id="SSF48264">
    <property type="entry name" value="Cytochrome P450"/>
    <property type="match status" value="1"/>
</dbReference>
<dbReference type="PANTHER" id="PTHR24292">
    <property type="entry name" value="CYTOCHROME P450"/>
    <property type="match status" value="1"/>
</dbReference>
<name>A0A0C3S7Q3_PHLG1</name>
<dbReference type="Pfam" id="PF00067">
    <property type="entry name" value="p450"/>
    <property type="match status" value="1"/>
</dbReference>
<dbReference type="PROSITE" id="PS00086">
    <property type="entry name" value="CYTOCHROME_P450"/>
    <property type="match status" value="1"/>
</dbReference>
<dbReference type="GO" id="GO:0004497">
    <property type="term" value="F:monooxygenase activity"/>
    <property type="evidence" value="ECO:0007669"/>
    <property type="project" value="UniProtKB-KW"/>
</dbReference>
<accession>A0A0C3S7Q3</accession>
<keyword evidence="5 9" id="KW-0560">Oxidoreductase</keyword>
<dbReference type="AlphaFoldDB" id="A0A0C3S7Q3"/>
<dbReference type="HOGENOM" id="CLU_001570_25_0_1"/>
<evidence type="ECO:0000313" key="10">
    <source>
        <dbReference type="EMBL" id="KIP06912.1"/>
    </source>
</evidence>
<dbReference type="InterPro" id="IPR001128">
    <property type="entry name" value="Cyt_P450"/>
</dbReference>
<comment type="similarity">
    <text evidence="2 9">Belongs to the cytochrome P450 family.</text>
</comment>
<dbReference type="EMBL" id="KN840508">
    <property type="protein sequence ID" value="KIP06912.1"/>
    <property type="molecule type" value="Genomic_DNA"/>
</dbReference>
<feature type="binding site" description="axial binding residue" evidence="8">
    <location>
        <position position="466"/>
    </location>
    <ligand>
        <name>heme</name>
        <dbReference type="ChEBI" id="CHEBI:30413"/>
    </ligand>
    <ligandPart>
        <name>Fe</name>
        <dbReference type="ChEBI" id="CHEBI:18248"/>
    </ligandPart>
</feature>
<keyword evidence="11" id="KW-1185">Reference proteome</keyword>
<dbReference type="GO" id="GO:0005506">
    <property type="term" value="F:iron ion binding"/>
    <property type="evidence" value="ECO:0007669"/>
    <property type="project" value="InterPro"/>
</dbReference>